<evidence type="ECO:0000313" key="3">
    <source>
        <dbReference type="Proteomes" id="UP000317199"/>
    </source>
</evidence>
<keyword evidence="3" id="KW-1185">Reference proteome</keyword>
<dbReference type="EMBL" id="CP041242">
    <property type="protein sequence ID" value="QDH71527.1"/>
    <property type="molecule type" value="Genomic_DNA"/>
</dbReference>
<dbReference type="Proteomes" id="UP000317199">
    <property type="component" value="Chromosome"/>
</dbReference>
<name>A0A514BVX5_9GAMM</name>
<feature type="signal peptide" evidence="1">
    <location>
        <begin position="1"/>
        <end position="22"/>
    </location>
</feature>
<dbReference type="OrthoDB" id="8900331at2"/>
<gene>
    <name evidence="2" type="ORF">FKV23_16580</name>
</gene>
<sequence length="209" mass="21570">MHTRALATTLLLLMATLWSAQAAAFTVNISSGSRQLYLRVGDGVFSSANYVNGGIPGNGGSINRVSVSVPAAALGNGTALAMTGNATQNTSNYDGYAFCNTGQVYVGGFYRRPNNNASVATLTVSTPTHLANAAGDTLPFNRISWTSSGNGDTGAQPIPAGAFTGGQQTLATFSRNTWNESCLSFSYANTDVLAAGEYNGRATYTLSAP</sequence>
<organism evidence="2 3">
    <name type="scientific">Marilutibacter alkalisoli</name>
    <dbReference type="NCBI Taxonomy" id="2591633"/>
    <lineage>
        <taxon>Bacteria</taxon>
        <taxon>Pseudomonadati</taxon>
        <taxon>Pseudomonadota</taxon>
        <taxon>Gammaproteobacteria</taxon>
        <taxon>Lysobacterales</taxon>
        <taxon>Lysobacteraceae</taxon>
        <taxon>Marilutibacter</taxon>
    </lineage>
</organism>
<keyword evidence="1" id="KW-0732">Signal</keyword>
<dbReference type="RefSeq" id="WP_141624859.1">
    <property type="nucleotide sequence ID" value="NZ_CP041242.1"/>
</dbReference>
<protein>
    <recommendedName>
        <fullName evidence="4">DUF4402 domain-containing protein</fullName>
    </recommendedName>
</protein>
<evidence type="ECO:0000256" key="1">
    <source>
        <dbReference type="SAM" id="SignalP"/>
    </source>
</evidence>
<reference evidence="2 3" key="1">
    <citation type="submission" date="2019-06" db="EMBL/GenBank/DDBJ databases">
        <title>Lysobacter alkalisoli sp. nov. isolated from saline-alkali soil.</title>
        <authorList>
            <person name="Sun J.-Q."/>
            <person name="Xu L."/>
        </authorList>
    </citation>
    <scope>NUCLEOTIDE SEQUENCE [LARGE SCALE GENOMIC DNA]</scope>
    <source>
        <strain evidence="2 3">SJ-36</strain>
    </source>
</reference>
<feature type="chain" id="PRO_5021798927" description="DUF4402 domain-containing protein" evidence="1">
    <location>
        <begin position="23"/>
        <end position="209"/>
    </location>
</feature>
<dbReference type="AlphaFoldDB" id="A0A514BVX5"/>
<evidence type="ECO:0000313" key="2">
    <source>
        <dbReference type="EMBL" id="QDH71527.1"/>
    </source>
</evidence>
<dbReference type="KEGG" id="lyj:FKV23_16580"/>
<evidence type="ECO:0008006" key="4">
    <source>
        <dbReference type="Google" id="ProtNLM"/>
    </source>
</evidence>
<accession>A0A514BVX5</accession>
<proteinExistence type="predicted"/>